<dbReference type="PANTHER" id="PTHR11439">
    <property type="entry name" value="GAG-POL-RELATED RETROTRANSPOSON"/>
    <property type="match status" value="1"/>
</dbReference>
<protein>
    <submittedName>
        <fullName evidence="2">Uncharacterized mitochondrial protein AtMg00810-like</fullName>
    </submittedName>
</protein>
<dbReference type="SUPFAM" id="SSF56672">
    <property type="entry name" value="DNA/RNA polymerases"/>
    <property type="match status" value="1"/>
</dbReference>
<accession>A0A1S3YWT6</accession>
<dbReference type="InterPro" id="IPR043502">
    <property type="entry name" value="DNA/RNA_pol_sf"/>
</dbReference>
<dbReference type="PANTHER" id="PTHR11439:SF470">
    <property type="entry name" value="CYSTEINE-RICH RLK (RECEPTOR-LIKE PROTEIN KINASE) 8"/>
    <property type="match status" value="1"/>
</dbReference>
<dbReference type="STRING" id="4097.A0A1S3YWT6"/>
<proteinExistence type="predicted"/>
<dbReference type="Pfam" id="PF07727">
    <property type="entry name" value="RVT_2"/>
    <property type="match status" value="1"/>
</dbReference>
<feature type="domain" description="Reverse transcriptase Ty1/copia-type" evidence="1">
    <location>
        <begin position="2"/>
        <end position="147"/>
    </location>
</feature>
<evidence type="ECO:0000259" key="1">
    <source>
        <dbReference type="Pfam" id="PF07727"/>
    </source>
</evidence>
<sequence length="408" mass="45612">MKLPPGLSVSSPSSSAPLACKLKKSLYGLRQASRQWYAKLSQALYSKGFHHSLNDYSLFIKGSPGHLVILAVYVDDIILTGDDLREISALKHFLDSEFKIKDLGSLHYFWGIEVNTLPDGVALNQRKFTFDLLKEYDCMYVHSVVNPLDLNQKLKADAGDLLPSPEKYRSLVGKLLFLPHTRPDICFSVQHLSQFMQTLRVPYMIAALRLLRYLKGTPDLSPFYSNSTNFSIKAYSDSDWAACPDTRKSVFGFCIFLGDSLVGWKSKKQPVISLSSVEAELLHDLTIDVSLPISVFCDNMAAIHIAKNLVFHELTKHIEVDCHFIQSKLTEGFIQLSHVPTSEQLADILTKPLTGVLHHSFLGKLKVVSPSNLKGVLGLQLALLQAQSRILKLAQIFILCLAFCSLLY</sequence>
<dbReference type="InterPro" id="IPR013103">
    <property type="entry name" value="RVT_2"/>
</dbReference>
<dbReference type="CDD" id="cd09272">
    <property type="entry name" value="RNase_HI_RT_Ty1"/>
    <property type="match status" value="1"/>
</dbReference>
<name>A0A1S3YWT6_TOBAC</name>
<dbReference type="PaxDb" id="4097-A0A1S3YWT6"/>
<gene>
    <name evidence="2" type="primary">LOC107780596</name>
</gene>
<dbReference type="OrthoDB" id="414945at2759"/>
<evidence type="ECO:0000313" key="2">
    <source>
        <dbReference type="RefSeq" id="XP_016456634.1"/>
    </source>
</evidence>
<dbReference type="OMA" id="TQWIERS"/>
<dbReference type="KEGG" id="nta:107780596"/>
<dbReference type="AlphaFoldDB" id="A0A1S3YWT6"/>
<organism evidence="2">
    <name type="scientific">Nicotiana tabacum</name>
    <name type="common">Common tobacco</name>
    <dbReference type="NCBI Taxonomy" id="4097"/>
    <lineage>
        <taxon>Eukaryota</taxon>
        <taxon>Viridiplantae</taxon>
        <taxon>Streptophyta</taxon>
        <taxon>Embryophyta</taxon>
        <taxon>Tracheophyta</taxon>
        <taxon>Spermatophyta</taxon>
        <taxon>Magnoliopsida</taxon>
        <taxon>eudicotyledons</taxon>
        <taxon>Gunneridae</taxon>
        <taxon>Pentapetalae</taxon>
        <taxon>asterids</taxon>
        <taxon>lamiids</taxon>
        <taxon>Solanales</taxon>
        <taxon>Solanaceae</taxon>
        <taxon>Nicotianoideae</taxon>
        <taxon>Nicotianeae</taxon>
        <taxon>Nicotiana</taxon>
    </lineage>
</organism>
<reference evidence="2" key="1">
    <citation type="submission" date="2025-08" db="UniProtKB">
        <authorList>
            <consortium name="RefSeq"/>
        </authorList>
    </citation>
    <scope>IDENTIFICATION</scope>
</reference>
<dbReference type="RefSeq" id="XP_016456634.1">
    <property type="nucleotide sequence ID" value="XM_016601148.1"/>
</dbReference>